<accession>A0ACB7YC60</accession>
<comment type="caution">
    <text evidence="1">The sequence shown here is derived from an EMBL/GenBank/DDBJ whole genome shotgun (WGS) entry which is preliminary data.</text>
</comment>
<proteinExistence type="predicted"/>
<keyword evidence="2" id="KW-1185">Reference proteome</keyword>
<gene>
    <name evidence="1" type="ORF">Vadar_007460</name>
</gene>
<organism evidence="1 2">
    <name type="scientific">Vaccinium darrowii</name>
    <dbReference type="NCBI Taxonomy" id="229202"/>
    <lineage>
        <taxon>Eukaryota</taxon>
        <taxon>Viridiplantae</taxon>
        <taxon>Streptophyta</taxon>
        <taxon>Embryophyta</taxon>
        <taxon>Tracheophyta</taxon>
        <taxon>Spermatophyta</taxon>
        <taxon>Magnoliopsida</taxon>
        <taxon>eudicotyledons</taxon>
        <taxon>Gunneridae</taxon>
        <taxon>Pentapetalae</taxon>
        <taxon>asterids</taxon>
        <taxon>Ericales</taxon>
        <taxon>Ericaceae</taxon>
        <taxon>Vaccinioideae</taxon>
        <taxon>Vaccinieae</taxon>
        <taxon>Vaccinium</taxon>
    </lineage>
</organism>
<name>A0ACB7YC60_9ERIC</name>
<dbReference type="Proteomes" id="UP000828048">
    <property type="component" value="Chromosome 8"/>
</dbReference>
<evidence type="ECO:0000313" key="1">
    <source>
        <dbReference type="EMBL" id="KAH7851111.1"/>
    </source>
</evidence>
<dbReference type="EMBL" id="CM037158">
    <property type="protein sequence ID" value="KAH7851111.1"/>
    <property type="molecule type" value="Genomic_DNA"/>
</dbReference>
<sequence>MYLPDLPLPEDFMDVKLVIQKELIPIDLCLTANRFCMPFKKLNRNDFLNENEQERLMVRTPNGKRVERIRVLFIEPNGDRNAEGIVFKKWVRPKMYVLIGQWHRVCEKHKLEVGTIVRVYSFRFKEGELGFAMAVVGKGENGNGNSKGKGTELAFARVGSGSV</sequence>
<evidence type="ECO:0000313" key="2">
    <source>
        <dbReference type="Proteomes" id="UP000828048"/>
    </source>
</evidence>
<protein>
    <submittedName>
        <fullName evidence="1">Uncharacterized protein</fullName>
    </submittedName>
</protein>
<reference evidence="1 2" key="1">
    <citation type="journal article" date="2021" name="Hortic Res">
        <title>High-quality reference genome and annotation aids understanding of berry development for evergreen blueberry (Vaccinium darrowii).</title>
        <authorList>
            <person name="Yu J."/>
            <person name="Hulse-Kemp A.M."/>
            <person name="Babiker E."/>
            <person name="Staton M."/>
        </authorList>
    </citation>
    <scope>NUCLEOTIDE SEQUENCE [LARGE SCALE GENOMIC DNA]</scope>
    <source>
        <strain evidence="2">cv. NJ 8807/NJ 8810</strain>
        <tissue evidence="1">Young leaf</tissue>
    </source>
</reference>